<keyword evidence="6 15" id="KW-0819">tRNA processing</keyword>
<dbReference type="SMART" id="SM00316">
    <property type="entry name" value="S1"/>
    <property type="match status" value="1"/>
</dbReference>
<dbReference type="InterPro" id="IPR028878">
    <property type="entry name" value="RNase_E"/>
</dbReference>
<evidence type="ECO:0000256" key="3">
    <source>
        <dbReference type="ARBA" id="ARBA00022490"/>
    </source>
</evidence>
<dbReference type="PANTHER" id="PTHR30001:SF1">
    <property type="entry name" value="RIBONUCLEASE E_G-LIKE PROTEIN, CHLOROPLASTIC"/>
    <property type="match status" value="1"/>
</dbReference>
<dbReference type="InterPro" id="IPR012340">
    <property type="entry name" value="NA-bd_OB-fold"/>
</dbReference>
<feature type="compositionally biased region" description="Acidic residues" evidence="16">
    <location>
        <begin position="713"/>
        <end position="722"/>
    </location>
</feature>
<dbReference type="GO" id="GO:0006364">
    <property type="term" value="P:rRNA processing"/>
    <property type="evidence" value="ECO:0007669"/>
    <property type="project" value="UniProtKB-UniRule"/>
</dbReference>
<evidence type="ECO:0000256" key="13">
    <source>
        <dbReference type="ARBA" id="ARBA00022884"/>
    </source>
</evidence>
<evidence type="ECO:0000256" key="4">
    <source>
        <dbReference type="ARBA" id="ARBA00022519"/>
    </source>
</evidence>
<feature type="region of interest" description="Required for zinc-mediated homotetramerization and catalytic activity" evidence="15">
    <location>
        <begin position="489"/>
        <end position="492"/>
    </location>
</feature>
<keyword evidence="11 15" id="KW-0378">Hydrolase</keyword>
<evidence type="ECO:0000256" key="16">
    <source>
        <dbReference type="SAM" id="MobiDB-lite"/>
    </source>
</evidence>
<dbReference type="SUPFAM" id="SSF50249">
    <property type="entry name" value="Nucleic acid-binding proteins"/>
    <property type="match status" value="1"/>
</dbReference>
<keyword evidence="12 15" id="KW-0460">Magnesium</keyword>
<feature type="compositionally biased region" description="Gly residues" evidence="16">
    <location>
        <begin position="702"/>
        <end position="712"/>
    </location>
</feature>
<gene>
    <name evidence="15" type="primary">rne</name>
    <name evidence="18" type="ORF">F0L46_05770</name>
</gene>
<dbReference type="InterPro" id="IPR048583">
    <property type="entry name" value="RNase_E_G_thioredoxin-like"/>
</dbReference>
<evidence type="ECO:0000256" key="15">
    <source>
        <dbReference type="HAMAP-Rule" id="MF_00970"/>
    </source>
</evidence>
<feature type="region of interest" description="Disordered" evidence="16">
    <location>
        <begin position="580"/>
        <end position="860"/>
    </location>
</feature>
<feature type="compositionally biased region" description="Basic residues" evidence="16">
    <location>
        <begin position="639"/>
        <end position="650"/>
    </location>
</feature>
<organism evidence="18 19">
    <name type="scientific">Salinarimonas soli</name>
    <dbReference type="NCBI Taxonomy" id="1638099"/>
    <lineage>
        <taxon>Bacteria</taxon>
        <taxon>Pseudomonadati</taxon>
        <taxon>Pseudomonadota</taxon>
        <taxon>Alphaproteobacteria</taxon>
        <taxon>Hyphomicrobiales</taxon>
        <taxon>Salinarimonadaceae</taxon>
        <taxon>Salinarimonas</taxon>
    </lineage>
</organism>
<feature type="compositionally biased region" description="Pro residues" evidence="16">
    <location>
        <begin position="812"/>
        <end position="830"/>
    </location>
</feature>
<dbReference type="GO" id="GO:0000287">
    <property type="term" value="F:magnesium ion binding"/>
    <property type="evidence" value="ECO:0007669"/>
    <property type="project" value="UniProtKB-UniRule"/>
</dbReference>
<comment type="similarity">
    <text evidence="15">Belongs to the RNase E/G family. RNase E subfamily.</text>
</comment>
<evidence type="ECO:0000256" key="11">
    <source>
        <dbReference type="ARBA" id="ARBA00022801"/>
    </source>
</evidence>
<comment type="catalytic activity">
    <reaction evidence="15">
        <text>Endonucleolytic cleavage of single-stranded RNA in A- and U-rich regions.</text>
        <dbReference type="EC" id="3.1.26.12"/>
    </reaction>
</comment>
<evidence type="ECO:0000256" key="1">
    <source>
        <dbReference type="ARBA" id="ARBA00005663"/>
    </source>
</evidence>
<dbReference type="GO" id="GO:0008033">
    <property type="term" value="P:tRNA processing"/>
    <property type="evidence" value="ECO:0007669"/>
    <property type="project" value="UniProtKB-UniRule"/>
</dbReference>
<evidence type="ECO:0000256" key="10">
    <source>
        <dbReference type="ARBA" id="ARBA00022759"/>
    </source>
</evidence>
<dbReference type="InterPro" id="IPR019307">
    <property type="entry name" value="RNA-bd_AU-1/RNase_E/G"/>
</dbReference>
<dbReference type="NCBIfam" id="TIGR00757">
    <property type="entry name" value="RNaseEG"/>
    <property type="match status" value="1"/>
</dbReference>
<evidence type="ECO:0000256" key="6">
    <source>
        <dbReference type="ARBA" id="ARBA00022694"/>
    </source>
</evidence>
<feature type="compositionally biased region" description="Low complexity" evidence="16">
    <location>
        <begin position="779"/>
        <end position="811"/>
    </location>
</feature>
<feature type="binding site" evidence="15">
    <location>
        <position position="489"/>
    </location>
    <ligand>
        <name>Zn(2+)</name>
        <dbReference type="ChEBI" id="CHEBI:29105"/>
        <note>ligand shared between dimeric partners</note>
    </ligand>
</feature>
<proteinExistence type="inferred from homology"/>
<evidence type="ECO:0000256" key="9">
    <source>
        <dbReference type="ARBA" id="ARBA00022730"/>
    </source>
</evidence>
<feature type="compositionally biased region" description="Basic residues" evidence="16">
    <location>
        <begin position="691"/>
        <end position="701"/>
    </location>
</feature>
<comment type="subunit">
    <text evidence="15">Homotetramer formed by a dimer of dimers.</text>
</comment>
<dbReference type="Pfam" id="PF10150">
    <property type="entry name" value="RNase_E_G"/>
    <property type="match status" value="1"/>
</dbReference>
<comment type="cofactor">
    <cofactor evidence="15">
        <name>Mg(2+)</name>
        <dbReference type="ChEBI" id="CHEBI:18420"/>
    </cofactor>
    <text evidence="15">Binds 1 Mg(2+) ion per subunit.</text>
</comment>
<keyword evidence="7 15" id="KW-0540">Nuclease</keyword>
<dbReference type="GO" id="GO:0006402">
    <property type="term" value="P:mRNA catabolic process"/>
    <property type="evidence" value="ECO:0007669"/>
    <property type="project" value="UniProtKB-UniRule"/>
</dbReference>
<evidence type="ECO:0000256" key="2">
    <source>
        <dbReference type="ARBA" id="ARBA00022475"/>
    </source>
</evidence>
<feature type="binding site" evidence="15">
    <location>
        <position position="388"/>
    </location>
    <ligand>
        <name>Mg(2+)</name>
        <dbReference type="ChEBI" id="CHEBI:18420"/>
        <note>catalytic</note>
    </ligand>
</feature>
<dbReference type="GO" id="GO:0008270">
    <property type="term" value="F:zinc ion binding"/>
    <property type="evidence" value="ECO:0007669"/>
    <property type="project" value="UniProtKB-UniRule"/>
</dbReference>
<feature type="domain" description="S1 motif" evidence="17">
    <location>
        <begin position="38"/>
        <end position="204"/>
    </location>
</feature>
<accession>A0A5B2VIY0</accession>
<dbReference type="GO" id="GO:0009898">
    <property type="term" value="C:cytoplasmic side of plasma membrane"/>
    <property type="evidence" value="ECO:0007669"/>
    <property type="project" value="UniProtKB-UniRule"/>
</dbReference>
<name>A0A5B2VIY0_9HYPH</name>
<dbReference type="GO" id="GO:0000049">
    <property type="term" value="F:tRNA binding"/>
    <property type="evidence" value="ECO:0007669"/>
    <property type="project" value="UniProtKB-KW"/>
</dbReference>
<keyword evidence="5 15" id="KW-0698">rRNA processing</keyword>
<feature type="region of interest" description="Disordered" evidence="16">
    <location>
        <begin position="91"/>
        <end position="149"/>
    </location>
</feature>
<keyword evidence="15" id="KW-0862">Zinc</keyword>
<dbReference type="Pfam" id="PF20833">
    <property type="entry name" value="RNase_E_G_Thio"/>
    <property type="match status" value="1"/>
</dbReference>
<dbReference type="CDD" id="cd04453">
    <property type="entry name" value="S1_RNase_E"/>
    <property type="match status" value="1"/>
</dbReference>
<keyword evidence="14 15" id="KW-0472">Membrane</keyword>
<dbReference type="GO" id="GO:0008995">
    <property type="term" value="F:ribonuclease E activity"/>
    <property type="evidence" value="ECO:0007669"/>
    <property type="project" value="UniProtKB-EC"/>
</dbReference>
<keyword evidence="4 15" id="KW-0997">Cell inner membrane</keyword>
<keyword evidence="10 15" id="KW-0255">Endonuclease</keyword>
<keyword evidence="2 15" id="KW-1003">Cell membrane</keyword>
<evidence type="ECO:0000259" key="17">
    <source>
        <dbReference type="SMART" id="SM00316"/>
    </source>
</evidence>
<dbReference type="Gene3D" id="3.40.1260.20">
    <property type="entry name" value="Ribonuclease E, catalytic domain"/>
    <property type="match status" value="1"/>
</dbReference>
<reference evidence="18 19" key="1">
    <citation type="submission" date="2019-09" db="EMBL/GenBank/DDBJ databases">
        <title>Salinarimonas rosea gen. nov., sp. nov., a new member of the a-2 subgroup of the Proteobacteria.</title>
        <authorList>
            <person name="Liu J."/>
        </authorList>
    </citation>
    <scope>NUCLEOTIDE SEQUENCE [LARGE SCALE GENOMIC DNA]</scope>
    <source>
        <strain evidence="18 19">BN140002</strain>
    </source>
</reference>
<evidence type="ECO:0000313" key="19">
    <source>
        <dbReference type="Proteomes" id="UP000323142"/>
    </source>
</evidence>
<keyword evidence="15" id="KW-0820">tRNA-binding</keyword>
<dbReference type="HAMAP" id="MF_00970">
    <property type="entry name" value="RNase_E"/>
    <property type="match status" value="1"/>
</dbReference>
<comment type="similarity">
    <text evidence="1">Belongs to the RNase E/G family. RNase G subfamily.</text>
</comment>
<comment type="caution">
    <text evidence="18">The sequence shown here is derived from an EMBL/GenBank/DDBJ whole genome shotgun (WGS) entry which is preliminary data.</text>
</comment>
<dbReference type="RefSeq" id="WP_149816105.1">
    <property type="nucleotide sequence ID" value="NZ_VUOA01000014.1"/>
</dbReference>
<reference evidence="18 19" key="2">
    <citation type="submission" date="2019-09" db="EMBL/GenBank/DDBJ databases">
        <authorList>
            <person name="Jin C."/>
        </authorList>
    </citation>
    <scope>NUCLEOTIDE SEQUENCE [LARGE SCALE GENOMIC DNA]</scope>
    <source>
        <strain evidence="18 19">BN140002</strain>
    </source>
</reference>
<sequence length="860" mass="94459">MANKMLIDASHPEETRVVVVRGSKVEEFDFESASRRQLRGNIYLAKVTRVEPSLQAAFIEYGGNRHGFLAFSEIHPDYYQIPTADRQALLEDEARAERDQERDDDRRRSRRGRNEAPKAASAESGEAVSEGESEGDEHADAEANGDEEDVVEQLGGDSLDELPERTRSPRRQYKIQEVIKRRQILLVQVVKEERGNKGAALTTYLSLAGRYSVLMPNTARGGGISRKITSADDRKRLKTIAQDLEVPEGMGVILRTAGASRTRPEIKRDFEYLMRMWESVRELTLKSSAPALVYEEGSLIKRAIRDLYNKDIDEVLVSGEDGYREAKDFMRMLMPSHAKVVKPYREASPLFARFGVEQQLDAMFSNNVSLKSGGYLVINPTEALVSIDVNSGRSTREHNIEDTALKTNLEAADEVARQLRLRDLAGLIVIDFIDMDEKRNNRAVEKRLKDALKTDRARIQVGRISAFGLMEMSRQRIRTGVLESSSVPCPVCAGIGTVRATPSVALHVLRSIEEQLIKSASHNLNVRTHMAVAFYILNQKRLHLRELEERFGVEIMISVDETLPPATSYAVDRTDPALRVESKAPATGIKIDTIAPPEMEEDPDPVVEEDEDEEETEAEAPARTARAESEGEGEGEGGRRRRRRRRRRGRGNGETREHAGSAETEGDEDEQAGDAVAAAPTPRASEERSDGRRRRNRRGGRGGRGNGAPGGDEAGEAGEVETVEVPLTATEPVVEEPIAAVASVDAEEPATPAPAIAEAAPEEAPAAKPRARRRKRVEIATTEEAPAAEVPAPAPVEAEAAPAPAPEIAAAPPAPAEPEEPAPAPQPLPEPEVIVLTPPDPNRPKRAGWWSKAKAALTGE</sequence>
<feature type="compositionally biased region" description="Basic and acidic residues" evidence="16">
    <location>
        <begin position="91"/>
        <end position="116"/>
    </location>
</feature>
<evidence type="ECO:0000313" key="18">
    <source>
        <dbReference type="EMBL" id="KAA2238157.1"/>
    </source>
</evidence>
<keyword evidence="19" id="KW-1185">Reference proteome</keyword>
<comment type="cofactor">
    <cofactor evidence="15">
        <name>Zn(2+)</name>
        <dbReference type="ChEBI" id="CHEBI:29105"/>
    </cofactor>
    <text evidence="15">Binds 2 Zn(2+) ions per homotetramer.</text>
</comment>
<evidence type="ECO:0000256" key="5">
    <source>
        <dbReference type="ARBA" id="ARBA00022552"/>
    </source>
</evidence>
<feature type="compositionally biased region" description="Low complexity" evidence="16">
    <location>
        <begin position="749"/>
        <end position="768"/>
    </location>
</feature>
<protein>
    <recommendedName>
        <fullName evidence="15">Ribonuclease E</fullName>
        <shortName evidence="15">RNase E</shortName>
        <ecNumber evidence="15">3.1.26.12</ecNumber>
    </recommendedName>
</protein>
<feature type="compositionally biased region" description="Low complexity" evidence="16">
    <location>
        <begin position="119"/>
        <end position="128"/>
    </location>
</feature>
<dbReference type="AlphaFoldDB" id="A0A5B2VIY0"/>
<keyword evidence="13 15" id="KW-0694">RNA-binding</keyword>
<evidence type="ECO:0000256" key="12">
    <source>
        <dbReference type="ARBA" id="ARBA00022842"/>
    </source>
</evidence>
<dbReference type="GO" id="GO:0019843">
    <property type="term" value="F:rRNA binding"/>
    <property type="evidence" value="ECO:0007669"/>
    <property type="project" value="UniProtKB-KW"/>
</dbReference>
<feature type="binding site" evidence="15">
    <location>
        <position position="492"/>
    </location>
    <ligand>
        <name>Zn(2+)</name>
        <dbReference type="ChEBI" id="CHEBI:29105"/>
        <note>ligand shared between dimeric partners</note>
    </ligand>
</feature>
<dbReference type="Gene3D" id="2.40.50.140">
    <property type="entry name" value="Nucleic acid-binding proteins"/>
    <property type="match status" value="1"/>
</dbReference>
<evidence type="ECO:0000256" key="7">
    <source>
        <dbReference type="ARBA" id="ARBA00022722"/>
    </source>
</evidence>
<keyword evidence="9 15" id="KW-0699">rRNA-binding</keyword>
<feature type="compositionally biased region" description="Basic and acidic residues" evidence="16">
    <location>
        <begin position="651"/>
        <end position="660"/>
    </location>
</feature>
<dbReference type="Proteomes" id="UP000323142">
    <property type="component" value="Unassembled WGS sequence"/>
</dbReference>
<evidence type="ECO:0000256" key="8">
    <source>
        <dbReference type="ARBA" id="ARBA00022723"/>
    </source>
</evidence>
<dbReference type="GO" id="GO:0005737">
    <property type="term" value="C:cytoplasm"/>
    <property type="evidence" value="ECO:0007669"/>
    <property type="project" value="UniProtKB-SubCell"/>
</dbReference>
<evidence type="ECO:0000256" key="14">
    <source>
        <dbReference type="ARBA" id="ARBA00023136"/>
    </source>
</evidence>
<dbReference type="EMBL" id="VUOA01000014">
    <property type="protein sequence ID" value="KAA2238157.1"/>
    <property type="molecule type" value="Genomic_DNA"/>
</dbReference>
<dbReference type="InterPro" id="IPR004659">
    <property type="entry name" value="RNase_E/G"/>
</dbReference>
<dbReference type="InterPro" id="IPR003029">
    <property type="entry name" value="S1_domain"/>
</dbReference>
<keyword evidence="8 15" id="KW-0479">Metal-binding</keyword>
<feature type="binding site" evidence="15">
    <location>
        <position position="431"/>
    </location>
    <ligand>
        <name>Mg(2+)</name>
        <dbReference type="ChEBI" id="CHEBI:18420"/>
        <note>catalytic</note>
    </ligand>
</feature>
<comment type="function">
    <text evidence="15">Endoribonuclease that plays a central role in RNA processing and decay. Required for the maturation of 5S and 16S rRNAs and the majority of tRNAs. Also involved in the degradation of most mRNAs.</text>
</comment>
<dbReference type="OrthoDB" id="9804278at2"/>
<dbReference type="EC" id="3.1.26.12" evidence="15"/>
<keyword evidence="3 15" id="KW-0963">Cytoplasm</keyword>
<comment type="subcellular location">
    <subcellularLocation>
        <location evidence="15">Cytoplasm</location>
    </subcellularLocation>
    <subcellularLocation>
        <location evidence="15">Cell inner membrane</location>
        <topology evidence="15">Peripheral membrane protein</topology>
        <orientation evidence="15">Cytoplasmic side</orientation>
    </subcellularLocation>
</comment>
<feature type="compositionally biased region" description="Acidic residues" evidence="16">
    <location>
        <begin position="598"/>
        <end position="618"/>
    </location>
</feature>
<dbReference type="PANTHER" id="PTHR30001">
    <property type="entry name" value="RIBONUCLEASE"/>
    <property type="match status" value="1"/>
</dbReference>